<organism evidence="12 13">
    <name type="scientific">Botrimarina mediterranea</name>
    <dbReference type="NCBI Taxonomy" id="2528022"/>
    <lineage>
        <taxon>Bacteria</taxon>
        <taxon>Pseudomonadati</taxon>
        <taxon>Planctomycetota</taxon>
        <taxon>Planctomycetia</taxon>
        <taxon>Pirellulales</taxon>
        <taxon>Lacipirellulaceae</taxon>
        <taxon>Botrimarina</taxon>
    </lineage>
</organism>
<dbReference type="InterPro" id="IPR015876">
    <property type="entry name" value="Acyl-CoA_DS"/>
</dbReference>
<evidence type="ECO:0000256" key="2">
    <source>
        <dbReference type="ARBA" id="ARBA00008749"/>
    </source>
</evidence>
<dbReference type="GO" id="GO:0016717">
    <property type="term" value="F:oxidoreductase activity, acting on paired donors, with oxidation of a pair of donors resulting in the reduction of molecular oxygen to two molecules of water"/>
    <property type="evidence" value="ECO:0007669"/>
    <property type="project" value="InterPro"/>
</dbReference>
<evidence type="ECO:0000256" key="4">
    <source>
        <dbReference type="ARBA" id="ARBA00022832"/>
    </source>
</evidence>
<comment type="subcellular location">
    <subcellularLocation>
        <location evidence="1">Membrane</location>
        <topology evidence="1">Multi-pass membrane protein</topology>
    </subcellularLocation>
</comment>
<dbReference type="GO" id="GO:0016020">
    <property type="term" value="C:membrane"/>
    <property type="evidence" value="ECO:0007669"/>
    <property type="project" value="UniProtKB-SubCell"/>
</dbReference>
<dbReference type="GO" id="GO:0006631">
    <property type="term" value="P:fatty acid metabolic process"/>
    <property type="evidence" value="ECO:0007669"/>
    <property type="project" value="UniProtKB-KW"/>
</dbReference>
<keyword evidence="13" id="KW-1185">Reference proteome</keyword>
<feature type="transmembrane region" description="Helical" evidence="10">
    <location>
        <begin position="59"/>
        <end position="82"/>
    </location>
</feature>
<keyword evidence="9 10" id="KW-0472">Membrane</keyword>
<feature type="transmembrane region" description="Helical" evidence="10">
    <location>
        <begin position="170"/>
        <end position="189"/>
    </location>
</feature>
<keyword evidence="6" id="KW-0560">Oxidoreductase</keyword>
<keyword evidence="8" id="KW-0443">Lipid metabolism</keyword>
<reference evidence="12 13" key="1">
    <citation type="submission" date="2019-02" db="EMBL/GenBank/DDBJ databases">
        <title>Deep-cultivation of Planctomycetes and their phenomic and genomic characterization uncovers novel biology.</title>
        <authorList>
            <person name="Wiegand S."/>
            <person name="Jogler M."/>
            <person name="Boedeker C."/>
            <person name="Pinto D."/>
            <person name="Vollmers J."/>
            <person name="Rivas-Marin E."/>
            <person name="Kohn T."/>
            <person name="Peeters S.H."/>
            <person name="Heuer A."/>
            <person name="Rast P."/>
            <person name="Oberbeckmann S."/>
            <person name="Bunk B."/>
            <person name="Jeske O."/>
            <person name="Meyerdierks A."/>
            <person name="Storesund J.E."/>
            <person name="Kallscheuer N."/>
            <person name="Luecker S."/>
            <person name="Lage O.M."/>
            <person name="Pohl T."/>
            <person name="Merkel B.J."/>
            <person name="Hornburger P."/>
            <person name="Mueller R.-W."/>
            <person name="Bruemmer F."/>
            <person name="Labrenz M."/>
            <person name="Spormann A.M."/>
            <person name="Op den Camp H."/>
            <person name="Overmann J."/>
            <person name="Amann R."/>
            <person name="Jetten M.S.M."/>
            <person name="Mascher T."/>
            <person name="Medema M.H."/>
            <person name="Devos D.P."/>
            <person name="Kaster A.-K."/>
            <person name="Ovreas L."/>
            <person name="Rohde M."/>
            <person name="Galperin M.Y."/>
            <person name="Jogler C."/>
        </authorList>
    </citation>
    <scope>NUCLEOTIDE SEQUENCE [LARGE SCALE GENOMIC DNA]</scope>
    <source>
        <strain evidence="12 13">Spa11</strain>
    </source>
</reference>
<evidence type="ECO:0000256" key="10">
    <source>
        <dbReference type="SAM" id="Phobius"/>
    </source>
</evidence>
<dbReference type="Pfam" id="PF00487">
    <property type="entry name" value="FA_desaturase"/>
    <property type="match status" value="1"/>
</dbReference>
<dbReference type="KEGG" id="bmei:Spa11_32530"/>
<name>A0A518KB69_9BACT</name>
<dbReference type="PANTHER" id="PTHR11351:SF3">
    <property type="entry name" value="BLL4393 PROTEIN"/>
    <property type="match status" value="1"/>
</dbReference>
<evidence type="ECO:0000256" key="7">
    <source>
        <dbReference type="ARBA" id="ARBA00023004"/>
    </source>
</evidence>
<gene>
    <name evidence="12" type="ORF">Spa11_32530</name>
</gene>
<keyword evidence="4" id="KW-0276">Fatty acid metabolism</keyword>
<dbReference type="RefSeq" id="WP_145113994.1">
    <property type="nucleotide sequence ID" value="NZ_CP036349.1"/>
</dbReference>
<evidence type="ECO:0000313" key="12">
    <source>
        <dbReference type="EMBL" id="QDV75044.1"/>
    </source>
</evidence>
<evidence type="ECO:0000256" key="5">
    <source>
        <dbReference type="ARBA" id="ARBA00022989"/>
    </source>
</evidence>
<dbReference type="AlphaFoldDB" id="A0A518KB69"/>
<evidence type="ECO:0000256" key="9">
    <source>
        <dbReference type="ARBA" id="ARBA00023136"/>
    </source>
</evidence>
<feature type="transmembrane region" description="Helical" evidence="10">
    <location>
        <begin position="28"/>
        <end position="47"/>
    </location>
</feature>
<feature type="domain" description="Fatty acid desaturase" evidence="11">
    <location>
        <begin position="30"/>
        <end position="257"/>
    </location>
</feature>
<dbReference type="InterPro" id="IPR005804">
    <property type="entry name" value="FA_desaturase_dom"/>
</dbReference>
<evidence type="ECO:0000256" key="8">
    <source>
        <dbReference type="ARBA" id="ARBA00023098"/>
    </source>
</evidence>
<dbReference type="EMBL" id="CP036349">
    <property type="protein sequence ID" value="QDV75044.1"/>
    <property type="molecule type" value="Genomic_DNA"/>
</dbReference>
<dbReference type="PANTHER" id="PTHR11351">
    <property type="entry name" value="ACYL-COA DESATURASE"/>
    <property type="match status" value="1"/>
</dbReference>
<comment type="similarity">
    <text evidence="2">Belongs to the fatty acid desaturase type 2 family.</text>
</comment>
<evidence type="ECO:0000256" key="3">
    <source>
        <dbReference type="ARBA" id="ARBA00022692"/>
    </source>
</evidence>
<keyword evidence="5 10" id="KW-1133">Transmembrane helix</keyword>
<accession>A0A518KB69</accession>
<dbReference type="PRINTS" id="PR00075">
    <property type="entry name" value="FACDDSATRASE"/>
</dbReference>
<sequence length="284" mass="32014">MIAIVVPLAAVLVTPLYVWEWGFRWSDLAVLVGMYVLTALGVTIGFHRLFVHRSFETYLWVKVVFAVMGSMALQGPLLRWVGMHRWHHQHSDTPDDPHSPQHGGAGFVGLMKGLWHAQIGWFFEADPPNLARYSQDLRKSRTFRVISALFPLWVALGLLLPAVVGGLLSQSWMGALSGLIWGGLVRIFLVHHVTWSVNSACHLWGSQPFKSDDESRNNALFGVLAMGEGWHNTHHAFPTSARHGLRWWEIDLSYWVIDAMARLSLAWDVKLPTPDAQAKVRKMA</sequence>
<evidence type="ECO:0000259" key="11">
    <source>
        <dbReference type="Pfam" id="PF00487"/>
    </source>
</evidence>
<evidence type="ECO:0000313" key="13">
    <source>
        <dbReference type="Proteomes" id="UP000316426"/>
    </source>
</evidence>
<evidence type="ECO:0000256" key="6">
    <source>
        <dbReference type="ARBA" id="ARBA00023002"/>
    </source>
</evidence>
<protein>
    <submittedName>
        <fullName evidence="12">Fatty acid desaturase</fullName>
    </submittedName>
</protein>
<keyword evidence="7" id="KW-0408">Iron</keyword>
<feature type="transmembrane region" description="Helical" evidence="10">
    <location>
        <begin position="143"/>
        <end position="164"/>
    </location>
</feature>
<feature type="transmembrane region" description="Helical" evidence="10">
    <location>
        <begin position="102"/>
        <end position="123"/>
    </location>
</feature>
<evidence type="ECO:0000256" key="1">
    <source>
        <dbReference type="ARBA" id="ARBA00004141"/>
    </source>
</evidence>
<dbReference type="Proteomes" id="UP000316426">
    <property type="component" value="Chromosome"/>
</dbReference>
<proteinExistence type="inferred from homology"/>
<keyword evidence="3 10" id="KW-0812">Transmembrane</keyword>
<dbReference type="CDD" id="cd03505">
    <property type="entry name" value="Delta9-FADS-like"/>
    <property type="match status" value="1"/>
</dbReference>